<feature type="region of interest" description="Disordered" evidence="7">
    <location>
        <begin position="309"/>
        <end position="339"/>
    </location>
</feature>
<keyword evidence="8" id="KW-0812">Transmembrane</keyword>
<keyword evidence="5 6" id="KW-0482">Metalloprotease</keyword>
<protein>
    <submittedName>
        <fullName evidence="11">Beta-barrel assembly-enhancing protease</fullName>
        <ecNumber evidence="11">3.4.-.-</ecNumber>
    </submittedName>
</protein>
<sequence length="356" mass="38006">MTAMVAASYFDGRSSRAHAVMLDVTGGEAVLRDADGQELRRAPLSSLRVSERTRRAPRLVTFTDGAYCEIADHAAFEALLAATGHREGWVSRAQNSWRLVGIAVVGLIAVCVFCYYVVLPWGARVIADAIPPTLEAQLGRATLDTLDARLVGPTKLSAAEQKTIRDNFASLSLPADPGHRYDIQFRAGQRLGPNALALPGGTIVVTDELVKLIGTGTGMIGVLAHEAGHVAQRHGLQQIIQASAIGAASAYVLGDFSTVLAGVPAAMLAMRYSREHEREADAFAIDVMRANRLPPSALADVLQKLEDAHARRGGKTAARDAKDAGKDAREDDGGEDFFATHPLTRERIEAIRAGGR</sequence>
<keyword evidence="3 6" id="KW-0378">Hydrolase</keyword>
<dbReference type="PANTHER" id="PTHR22726">
    <property type="entry name" value="METALLOENDOPEPTIDASE OMA1"/>
    <property type="match status" value="1"/>
</dbReference>
<evidence type="ECO:0000259" key="10">
    <source>
        <dbReference type="Pfam" id="PF23368"/>
    </source>
</evidence>
<feature type="transmembrane region" description="Helical" evidence="8">
    <location>
        <begin position="99"/>
        <end position="118"/>
    </location>
</feature>
<keyword evidence="8" id="KW-1133">Transmembrane helix</keyword>
<evidence type="ECO:0000256" key="6">
    <source>
        <dbReference type="RuleBase" id="RU003983"/>
    </source>
</evidence>
<feature type="domain" description="DUF7092" evidence="10">
    <location>
        <begin position="4"/>
        <end position="83"/>
    </location>
</feature>
<proteinExistence type="inferred from homology"/>
<evidence type="ECO:0000313" key="11">
    <source>
        <dbReference type="EMBL" id="CAG9179112.1"/>
    </source>
</evidence>
<evidence type="ECO:0000313" key="12">
    <source>
        <dbReference type="Proteomes" id="UP000706525"/>
    </source>
</evidence>
<keyword evidence="4 6" id="KW-0862">Zinc</keyword>
<dbReference type="Proteomes" id="UP000706525">
    <property type="component" value="Unassembled WGS sequence"/>
</dbReference>
<evidence type="ECO:0000256" key="1">
    <source>
        <dbReference type="ARBA" id="ARBA00022670"/>
    </source>
</evidence>
<dbReference type="EMBL" id="CAJZAG010000008">
    <property type="protein sequence ID" value="CAG9179112.1"/>
    <property type="molecule type" value="Genomic_DNA"/>
</dbReference>
<name>A0ABN7Z514_9BURK</name>
<reference evidence="11 12" key="1">
    <citation type="submission" date="2021-08" db="EMBL/GenBank/DDBJ databases">
        <authorList>
            <person name="Peeters C."/>
        </authorList>
    </citation>
    <scope>NUCLEOTIDE SEQUENCE [LARGE SCALE GENOMIC DNA]</scope>
    <source>
        <strain evidence="11 12">LMG 32289</strain>
    </source>
</reference>
<dbReference type="PANTHER" id="PTHR22726:SF1">
    <property type="entry name" value="METALLOENDOPEPTIDASE OMA1, MITOCHONDRIAL"/>
    <property type="match status" value="1"/>
</dbReference>
<dbReference type="InterPro" id="IPR001915">
    <property type="entry name" value="Peptidase_M48"/>
</dbReference>
<keyword evidence="2" id="KW-0479">Metal-binding</keyword>
<evidence type="ECO:0000256" key="3">
    <source>
        <dbReference type="ARBA" id="ARBA00022801"/>
    </source>
</evidence>
<feature type="domain" description="Peptidase M48" evidence="9">
    <location>
        <begin position="191"/>
        <end position="353"/>
    </location>
</feature>
<accession>A0ABN7Z514</accession>
<dbReference type="InterPro" id="IPR055518">
    <property type="entry name" value="DUF7092"/>
</dbReference>
<keyword evidence="8" id="KW-0472">Membrane</keyword>
<dbReference type="GO" id="GO:0008233">
    <property type="term" value="F:peptidase activity"/>
    <property type="evidence" value="ECO:0007669"/>
    <property type="project" value="UniProtKB-KW"/>
</dbReference>
<dbReference type="GO" id="GO:0006508">
    <property type="term" value="P:proteolysis"/>
    <property type="evidence" value="ECO:0007669"/>
    <property type="project" value="UniProtKB-KW"/>
</dbReference>
<evidence type="ECO:0000256" key="5">
    <source>
        <dbReference type="ARBA" id="ARBA00023049"/>
    </source>
</evidence>
<keyword evidence="12" id="KW-1185">Reference proteome</keyword>
<dbReference type="CDD" id="cd07332">
    <property type="entry name" value="M48C_Oma1_like"/>
    <property type="match status" value="1"/>
</dbReference>
<dbReference type="Pfam" id="PF01435">
    <property type="entry name" value="Peptidase_M48"/>
    <property type="match status" value="1"/>
</dbReference>
<organism evidence="11 12">
    <name type="scientific">Cupriavidus pampae</name>
    <dbReference type="NCBI Taxonomy" id="659251"/>
    <lineage>
        <taxon>Bacteria</taxon>
        <taxon>Pseudomonadati</taxon>
        <taxon>Pseudomonadota</taxon>
        <taxon>Betaproteobacteria</taxon>
        <taxon>Burkholderiales</taxon>
        <taxon>Burkholderiaceae</taxon>
        <taxon>Cupriavidus</taxon>
    </lineage>
</organism>
<gene>
    <name evidence="11" type="primary">bepA_4</name>
    <name evidence="11" type="ORF">LMG32289_04269</name>
</gene>
<dbReference type="EC" id="3.4.-.-" evidence="11"/>
<feature type="compositionally biased region" description="Basic and acidic residues" evidence="7">
    <location>
        <begin position="317"/>
        <end position="331"/>
    </location>
</feature>
<evidence type="ECO:0000256" key="8">
    <source>
        <dbReference type="SAM" id="Phobius"/>
    </source>
</evidence>
<evidence type="ECO:0000259" key="9">
    <source>
        <dbReference type="Pfam" id="PF01435"/>
    </source>
</evidence>
<comment type="similarity">
    <text evidence="6">Belongs to the peptidase M48 family.</text>
</comment>
<comment type="caution">
    <text evidence="11">The sequence shown here is derived from an EMBL/GenBank/DDBJ whole genome shotgun (WGS) entry which is preliminary data.</text>
</comment>
<dbReference type="Gene3D" id="3.30.2010.10">
    <property type="entry name" value="Metalloproteases ('zincins'), catalytic domain"/>
    <property type="match status" value="1"/>
</dbReference>
<evidence type="ECO:0000256" key="2">
    <source>
        <dbReference type="ARBA" id="ARBA00022723"/>
    </source>
</evidence>
<dbReference type="Pfam" id="PF23368">
    <property type="entry name" value="DUF7092"/>
    <property type="match status" value="1"/>
</dbReference>
<evidence type="ECO:0000256" key="7">
    <source>
        <dbReference type="SAM" id="MobiDB-lite"/>
    </source>
</evidence>
<keyword evidence="1 6" id="KW-0645">Protease</keyword>
<dbReference type="InterPro" id="IPR051156">
    <property type="entry name" value="Mito/Outer_Membr_Metalloprot"/>
</dbReference>
<comment type="cofactor">
    <cofactor evidence="6">
        <name>Zn(2+)</name>
        <dbReference type="ChEBI" id="CHEBI:29105"/>
    </cofactor>
    <text evidence="6">Binds 1 zinc ion per subunit.</text>
</comment>
<evidence type="ECO:0000256" key="4">
    <source>
        <dbReference type="ARBA" id="ARBA00022833"/>
    </source>
</evidence>